<proteinExistence type="predicted"/>
<accession>K0KVE4</accession>
<reference evidence="1 2" key="1">
    <citation type="journal article" date="2012" name="Eukaryot. Cell">
        <title>Draft genome sequence of Wickerhamomyces ciferrii NRRL Y-1031 F-60-10.</title>
        <authorList>
            <person name="Schneider J."/>
            <person name="Andrea H."/>
            <person name="Blom J."/>
            <person name="Jaenicke S."/>
            <person name="Ruckert C."/>
            <person name="Schorsch C."/>
            <person name="Szczepanowski R."/>
            <person name="Farwick M."/>
            <person name="Goesmann A."/>
            <person name="Puhler A."/>
            <person name="Schaffer S."/>
            <person name="Tauch A."/>
            <person name="Kohler T."/>
            <person name="Brinkrolf K."/>
        </authorList>
    </citation>
    <scope>NUCLEOTIDE SEQUENCE [LARGE SCALE GENOMIC DNA]</scope>
    <source>
        <strain evidence="2">ATCC 14091 / BCRC 22168 / CBS 111 / JCM 3599 / NBRC 0793 / NRRL Y-1031 F-60-10</strain>
    </source>
</reference>
<keyword evidence="2" id="KW-1185">Reference proteome</keyword>
<dbReference type="Proteomes" id="UP000009328">
    <property type="component" value="Unassembled WGS sequence"/>
</dbReference>
<organism evidence="1 2">
    <name type="scientific">Wickerhamomyces ciferrii (strain ATCC 14091 / BCRC 22168 / CBS 111 / JCM 3599 / NBRC 0793 / NRRL Y-1031 F-60-10)</name>
    <name type="common">Yeast</name>
    <name type="synonym">Pichia ciferrii</name>
    <dbReference type="NCBI Taxonomy" id="1206466"/>
    <lineage>
        <taxon>Eukaryota</taxon>
        <taxon>Fungi</taxon>
        <taxon>Dikarya</taxon>
        <taxon>Ascomycota</taxon>
        <taxon>Saccharomycotina</taxon>
        <taxon>Saccharomycetes</taxon>
        <taxon>Phaffomycetales</taxon>
        <taxon>Wickerhamomycetaceae</taxon>
        <taxon>Wickerhamomyces</taxon>
    </lineage>
</organism>
<gene>
    <name evidence="1" type="ORF">BN7_5469</name>
</gene>
<sequence>MKSGTLAAYKTLRYNTLLNNKRQARLESRSKPRYIPDILVPGATPPSPPVPTEPERDYFLKFDYMVKPLDNTSSNGAYTQLAYGESFLKQFGRSNAPFHSKLNALFGSSRVSMDIATFEIVPKRHINDPFAHERSQVIMIIKNKDYELDDVLERLLCFPNSQVNEISSIFNQNKSKKAGIDFTSTSSPDFMFFNSKPENFEIGELVHFLDVHSNGIKWESKHYWMLAPLITTDKSHFHNCDSSRDFIMVIDEDESDDECSSVDIPELFSSAFEKTQSIDYWNFFVGHNSDLDDF</sequence>
<dbReference type="EMBL" id="CAIF01000216">
    <property type="protein sequence ID" value="CCH45882.1"/>
    <property type="molecule type" value="Genomic_DNA"/>
</dbReference>
<dbReference type="AlphaFoldDB" id="K0KVE4"/>
<dbReference type="HOGENOM" id="CLU_947329_0_0_1"/>
<comment type="caution">
    <text evidence="1">The sequence shown here is derived from an EMBL/GenBank/DDBJ whole genome shotgun (WGS) entry which is preliminary data.</text>
</comment>
<name>K0KVE4_WICCF</name>
<evidence type="ECO:0000313" key="2">
    <source>
        <dbReference type="Proteomes" id="UP000009328"/>
    </source>
</evidence>
<dbReference type="InParanoid" id="K0KVE4"/>
<evidence type="ECO:0000313" key="1">
    <source>
        <dbReference type="EMBL" id="CCH45882.1"/>
    </source>
</evidence>
<protein>
    <submittedName>
        <fullName evidence="1">Uncharacterized protein</fullName>
    </submittedName>
</protein>